<dbReference type="RefSeq" id="WP_212016032.1">
    <property type="nucleotide sequence ID" value="NZ_JAAFYZ010000140.1"/>
</dbReference>
<comment type="caution">
    <text evidence="4">The sequence shown here is derived from an EMBL/GenBank/DDBJ whole genome shotgun (WGS) entry which is preliminary data.</text>
</comment>
<dbReference type="CDD" id="cd16936">
    <property type="entry name" value="HATPase_RsbW-like"/>
    <property type="match status" value="1"/>
</dbReference>
<evidence type="ECO:0000313" key="5">
    <source>
        <dbReference type="Proteomes" id="UP000730482"/>
    </source>
</evidence>
<dbReference type="EMBL" id="JAAFYZ010000140">
    <property type="protein sequence ID" value="MBS2551460.1"/>
    <property type="molecule type" value="Genomic_DNA"/>
</dbReference>
<gene>
    <name evidence="4" type="ORF">KGQ19_31790</name>
</gene>
<keyword evidence="4" id="KW-0547">Nucleotide-binding</keyword>
<feature type="domain" description="Histidine kinase/HSP90-like ATPase" evidence="3">
    <location>
        <begin position="56"/>
        <end position="161"/>
    </location>
</feature>
<dbReference type="SUPFAM" id="SSF55874">
    <property type="entry name" value="ATPase domain of HSP90 chaperone/DNA topoisomerase II/histidine kinase"/>
    <property type="match status" value="1"/>
</dbReference>
<name>A0ABS5KZY0_9ACTN</name>
<dbReference type="InterPro" id="IPR003594">
    <property type="entry name" value="HATPase_dom"/>
</dbReference>
<dbReference type="PANTHER" id="PTHR35526:SF3">
    <property type="entry name" value="ANTI-SIGMA-F FACTOR RSBW"/>
    <property type="match status" value="1"/>
</dbReference>
<evidence type="ECO:0000256" key="1">
    <source>
        <dbReference type="ARBA" id="ARBA00022527"/>
    </source>
</evidence>
<dbReference type="Gene3D" id="3.30.565.10">
    <property type="entry name" value="Histidine kinase-like ATPase, C-terminal domain"/>
    <property type="match status" value="1"/>
</dbReference>
<dbReference type="PANTHER" id="PTHR35526">
    <property type="entry name" value="ANTI-SIGMA-F FACTOR RSBW-RELATED"/>
    <property type="match status" value="1"/>
</dbReference>
<accession>A0ABS5KZY0</accession>
<keyword evidence="1" id="KW-0808">Transferase</keyword>
<feature type="compositionally biased region" description="Gly residues" evidence="2">
    <location>
        <begin position="218"/>
        <end position="242"/>
    </location>
</feature>
<keyword evidence="5" id="KW-1185">Reference proteome</keyword>
<evidence type="ECO:0000256" key="2">
    <source>
        <dbReference type="SAM" id="MobiDB-lite"/>
    </source>
</evidence>
<feature type="region of interest" description="Disordered" evidence="2">
    <location>
        <begin position="17"/>
        <end position="40"/>
    </location>
</feature>
<sequence length="242" mass="23430">MQDLRHPAPAACRVAGSGAGGGVAVRGPAAGPEPAPGPTAQQNTALYWSFPGSALDVSLSRRWLAAAVEQAWGAGDDADRVVLAYSEIATNAVVHGTGPVTVSARIRSGAVTCEVADCSDRAPQPRAAGGEDVCGRGLDLVVMTVDRFRVDVGETGKTVSFEVGRQFSAAAGSGRSPLPPSAPGPVAAGSESGSVSRSAAESGPESGSEAVSASGPIPGSGSGPGSAGGPAGGATGGQQGTG</sequence>
<feature type="region of interest" description="Disordered" evidence="2">
    <location>
        <begin position="170"/>
        <end position="242"/>
    </location>
</feature>
<reference evidence="4 5" key="1">
    <citation type="submission" date="2020-02" db="EMBL/GenBank/DDBJ databases">
        <title>Acidophilic actinobacteria isolated from forest soil.</title>
        <authorList>
            <person name="Golinska P."/>
        </authorList>
    </citation>
    <scope>NUCLEOTIDE SEQUENCE [LARGE SCALE GENOMIC DNA]</scope>
    <source>
        <strain evidence="4 5">NL8</strain>
    </source>
</reference>
<dbReference type="GO" id="GO:0005524">
    <property type="term" value="F:ATP binding"/>
    <property type="evidence" value="ECO:0007669"/>
    <property type="project" value="UniProtKB-KW"/>
</dbReference>
<dbReference type="Proteomes" id="UP000730482">
    <property type="component" value="Unassembled WGS sequence"/>
</dbReference>
<proteinExistence type="predicted"/>
<dbReference type="InterPro" id="IPR036890">
    <property type="entry name" value="HATPase_C_sf"/>
</dbReference>
<evidence type="ECO:0000313" key="4">
    <source>
        <dbReference type="EMBL" id="MBS2551460.1"/>
    </source>
</evidence>
<evidence type="ECO:0000259" key="3">
    <source>
        <dbReference type="Pfam" id="PF13581"/>
    </source>
</evidence>
<dbReference type="Pfam" id="PF13581">
    <property type="entry name" value="HATPase_c_2"/>
    <property type="match status" value="1"/>
</dbReference>
<protein>
    <submittedName>
        <fullName evidence="4">ATP-binding protein</fullName>
    </submittedName>
</protein>
<feature type="compositionally biased region" description="Low complexity" evidence="2">
    <location>
        <begin position="184"/>
        <end position="217"/>
    </location>
</feature>
<dbReference type="InterPro" id="IPR050267">
    <property type="entry name" value="Anti-sigma-factor_SerPK"/>
</dbReference>
<keyword evidence="1" id="KW-0418">Kinase</keyword>
<keyword evidence="4" id="KW-0067">ATP-binding</keyword>
<keyword evidence="1" id="KW-0723">Serine/threonine-protein kinase</keyword>
<organism evidence="4 5">
    <name type="scientific">Catenulispora pinistramenti</name>
    <dbReference type="NCBI Taxonomy" id="2705254"/>
    <lineage>
        <taxon>Bacteria</taxon>
        <taxon>Bacillati</taxon>
        <taxon>Actinomycetota</taxon>
        <taxon>Actinomycetes</taxon>
        <taxon>Catenulisporales</taxon>
        <taxon>Catenulisporaceae</taxon>
        <taxon>Catenulispora</taxon>
    </lineage>
</organism>